<accession>A0ACC1S0Q3</accession>
<name>A0ACC1S0Q3_9HYPO</name>
<protein>
    <submittedName>
        <fullName evidence="1">Uncharacterized protein</fullName>
    </submittedName>
</protein>
<sequence>MGKLRVPSWLQSSPITNSYSPATDADQKKQKRVSLNGWTQLISKSEQPSRPSGSSSAEATTTTESTAVVDKTLGASQMIQLAKKITQETEKLDKYLKDHNLPDPGFGADAPGDFPKLPYEIQRSRQEVVYATRELGTLVRGPRESIRWGIWSFMDTLSLQILNSYGIPKLVPLDEPIALAQLEAKTSLDPINLARSLRHAMTNNIFQEPTPGFVTHTAASRMLAEDASLQAWVGLNGEDLFPAAAHSLQALRAYPEATSLTRTGFNFAFDTVDKEPMFATFGKNPARAKRMGEAMASLTGGEGYEVQYFVDNYDFSEVDSVEGTFVDVGGSHGFVCVDLGKKWKKMKFVVQDLPRTIDSAPNPICAEEDVARRIMLQGHDFFTEQPVQGADVYYFRWIFHNYSTPYAVKIIQNLIPALKPGARILINDHCLREPGSENPWDEKIMRSMDILMLAILNAQERTEKEFEELFKSADERFVFKGVTRVEGCRMGIVEAVWQPKSETKKEVIEDVNRLKEEA</sequence>
<comment type="caution">
    <text evidence="1">The sequence shown here is derived from an EMBL/GenBank/DDBJ whole genome shotgun (WGS) entry which is preliminary data.</text>
</comment>
<keyword evidence="2" id="KW-1185">Reference proteome</keyword>
<organism evidence="1 2">
    <name type="scientific">Fusarium decemcellulare</name>
    <dbReference type="NCBI Taxonomy" id="57161"/>
    <lineage>
        <taxon>Eukaryota</taxon>
        <taxon>Fungi</taxon>
        <taxon>Dikarya</taxon>
        <taxon>Ascomycota</taxon>
        <taxon>Pezizomycotina</taxon>
        <taxon>Sordariomycetes</taxon>
        <taxon>Hypocreomycetidae</taxon>
        <taxon>Hypocreales</taxon>
        <taxon>Nectriaceae</taxon>
        <taxon>Fusarium</taxon>
        <taxon>Fusarium decemcellulare species complex</taxon>
    </lineage>
</organism>
<reference evidence="1" key="1">
    <citation type="submission" date="2022-08" db="EMBL/GenBank/DDBJ databases">
        <title>Genome Sequence of Fusarium decemcellulare.</title>
        <authorList>
            <person name="Buettner E."/>
        </authorList>
    </citation>
    <scope>NUCLEOTIDE SEQUENCE</scope>
    <source>
        <strain evidence="1">Babe19</strain>
    </source>
</reference>
<dbReference type="EMBL" id="JANRMS010001262">
    <property type="protein sequence ID" value="KAJ3529666.1"/>
    <property type="molecule type" value="Genomic_DNA"/>
</dbReference>
<dbReference type="Proteomes" id="UP001148629">
    <property type="component" value="Unassembled WGS sequence"/>
</dbReference>
<proteinExistence type="predicted"/>
<gene>
    <name evidence="1" type="ORF">NM208_g9656</name>
</gene>
<evidence type="ECO:0000313" key="2">
    <source>
        <dbReference type="Proteomes" id="UP001148629"/>
    </source>
</evidence>
<evidence type="ECO:0000313" key="1">
    <source>
        <dbReference type="EMBL" id="KAJ3529666.1"/>
    </source>
</evidence>